<feature type="transmembrane region" description="Helical" evidence="1">
    <location>
        <begin position="96"/>
        <end position="117"/>
    </location>
</feature>
<feature type="transmembrane region" description="Helical" evidence="1">
    <location>
        <begin position="156"/>
        <end position="173"/>
    </location>
</feature>
<evidence type="ECO:0000313" key="3">
    <source>
        <dbReference type="Proteomes" id="UP001178507"/>
    </source>
</evidence>
<dbReference type="EMBL" id="CAUJNA010003101">
    <property type="protein sequence ID" value="CAJ1395228.1"/>
    <property type="molecule type" value="Genomic_DNA"/>
</dbReference>
<dbReference type="AlphaFoldDB" id="A0AA36NAH6"/>
<keyword evidence="1" id="KW-0812">Transmembrane</keyword>
<dbReference type="Proteomes" id="UP001178507">
    <property type="component" value="Unassembled WGS sequence"/>
</dbReference>
<keyword evidence="1" id="KW-0472">Membrane</keyword>
<dbReference type="SUPFAM" id="SSF81321">
    <property type="entry name" value="Family A G protein-coupled receptor-like"/>
    <property type="match status" value="1"/>
</dbReference>
<name>A0AA36NAH6_9DINO</name>
<gene>
    <name evidence="2" type="ORF">EVOR1521_LOCUS19695</name>
</gene>
<accession>A0AA36NAH6</accession>
<evidence type="ECO:0000313" key="2">
    <source>
        <dbReference type="EMBL" id="CAJ1395228.1"/>
    </source>
</evidence>
<keyword evidence="1" id="KW-1133">Transmembrane helix</keyword>
<proteinExistence type="predicted"/>
<organism evidence="2 3">
    <name type="scientific">Effrenium voratum</name>
    <dbReference type="NCBI Taxonomy" id="2562239"/>
    <lineage>
        <taxon>Eukaryota</taxon>
        <taxon>Sar</taxon>
        <taxon>Alveolata</taxon>
        <taxon>Dinophyceae</taxon>
        <taxon>Suessiales</taxon>
        <taxon>Symbiodiniaceae</taxon>
        <taxon>Effrenium</taxon>
    </lineage>
</organism>
<feature type="transmembrane region" description="Helical" evidence="1">
    <location>
        <begin position="129"/>
        <end position="149"/>
    </location>
</feature>
<feature type="transmembrane region" description="Helical" evidence="1">
    <location>
        <begin position="205"/>
        <end position="232"/>
    </location>
</feature>
<feature type="transmembrane region" description="Helical" evidence="1">
    <location>
        <begin position="20"/>
        <end position="42"/>
    </location>
</feature>
<sequence>MANLEGLNDFQLFKACGPLYPVFALESLASVLMGVFFCYLALRIAVRTEVNAPAWAMYRWFFDTINPSFQFWWKEVKNWPKMCNRPLADRVNLCQMLNLAMVIAQAAAFFMTAFRWLHIQNVNGLRYLAYAFTCAVMQAELVILIAPYVPCFRFNVIAVVMFTHAWMILGWIGSLQSGMLFEDASWEEFIENYDWSVLVVTNKGLLIGSTTVGMFVVMFIQMPFLLLMYFLGGGCRAHPDLPFYYLRLLAVVWTTWPAFPAWWLVSAEGLGLLSDAKSNAVGFGILNICSKGAFTYFMLKIYADYQTRFPKPDVGQKPPEPPRIVKALQEFDSDDGKALITQKAKRAVAKDVAEGSAWKVAALLGRTRFLFLPEGIWHNVGSMAGLTTAITHEPVLKQQSSNSAAEPGKQALHEGVPDETAVTALDMMNP</sequence>
<reference evidence="2" key="1">
    <citation type="submission" date="2023-08" db="EMBL/GenBank/DDBJ databases">
        <authorList>
            <person name="Chen Y."/>
            <person name="Shah S."/>
            <person name="Dougan E. K."/>
            <person name="Thang M."/>
            <person name="Chan C."/>
        </authorList>
    </citation>
    <scope>NUCLEOTIDE SEQUENCE</scope>
</reference>
<feature type="transmembrane region" description="Helical" evidence="1">
    <location>
        <begin position="280"/>
        <end position="299"/>
    </location>
</feature>
<dbReference type="Gene3D" id="1.20.1070.10">
    <property type="entry name" value="Rhodopsin 7-helix transmembrane proteins"/>
    <property type="match status" value="1"/>
</dbReference>
<feature type="transmembrane region" description="Helical" evidence="1">
    <location>
        <begin position="244"/>
        <end position="265"/>
    </location>
</feature>
<keyword evidence="3" id="KW-1185">Reference proteome</keyword>
<protein>
    <submittedName>
        <fullName evidence="2">Uncharacterized protein</fullName>
    </submittedName>
</protein>
<evidence type="ECO:0000256" key="1">
    <source>
        <dbReference type="SAM" id="Phobius"/>
    </source>
</evidence>
<comment type="caution">
    <text evidence="2">The sequence shown here is derived from an EMBL/GenBank/DDBJ whole genome shotgun (WGS) entry which is preliminary data.</text>
</comment>